<dbReference type="Proteomes" id="UP000814140">
    <property type="component" value="Unassembled WGS sequence"/>
</dbReference>
<proteinExistence type="predicted"/>
<gene>
    <name evidence="1" type="ORF">BV25DRAFT_1893412</name>
</gene>
<comment type="caution">
    <text evidence="1">The sequence shown here is derived from an EMBL/GenBank/DDBJ whole genome shotgun (WGS) entry which is preliminary data.</text>
</comment>
<evidence type="ECO:0000313" key="1">
    <source>
        <dbReference type="EMBL" id="KAI0056945.1"/>
    </source>
</evidence>
<sequence length="560" mass="63081">MGPEEFLDQLFGYLYATTVWRFILGLLVVSTARILFSVVRLRVKQAPLWKIPGPPIVSLVTGNYLQMFEFGATKFHDYITEKYGRIVRIRGFFGDTQLFVSDPTACTTILLKEQDIFEQSDWFIEVNRLGLGQGLLATLGGHHRKQRKQLNPVFSAKHMRSMVPLFHRITHELREVLKTQVGGARKELDMVEWLSRLALELIAQGGLGCTFDSLNPHGKENEFRGAIKEFVPTLSSLIMFQAIFTRISKWPPRLLRLAVKFIPMAMLHNAVRVADVLHKHTKAVFDNKKALLQMGEEEFTHQLSEGKDIISVLMKSNDAASEEDRLPEEEIMAQMSTFMFGATDTTSTALSRILYVLAHRQDVQDKLRQELNDAVENFGGEDLGYDELIELPYLDAVCRETLRVFPPLPVVSRIARADTILPFSQPIKTADGMASSVFIPRGTTVMVNIPGINRDPGIWGADAAEWKPERWLAPLPKTVAEARVPGVYSHTLTFLGGGHACIGFKFSQLEIKTVLSHLLRVFRFSPSPTEVVWLFRGFTTPSEKGSTAVEPQMPIVVEMI</sequence>
<evidence type="ECO:0000313" key="2">
    <source>
        <dbReference type="Proteomes" id="UP000814140"/>
    </source>
</evidence>
<organism evidence="1 2">
    <name type="scientific">Artomyces pyxidatus</name>
    <dbReference type="NCBI Taxonomy" id="48021"/>
    <lineage>
        <taxon>Eukaryota</taxon>
        <taxon>Fungi</taxon>
        <taxon>Dikarya</taxon>
        <taxon>Basidiomycota</taxon>
        <taxon>Agaricomycotina</taxon>
        <taxon>Agaricomycetes</taxon>
        <taxon>Russulales</taxon>
        <taxon>Auriscalpiaceae</taxon>
        <taxon>Artomyces</taxon>
    </lineage>
</organism>
<accession>A0ACB8SKJ1</accession>
<reference evidence="1" key="2">
    <citation type="journal article" date="2022" name="New Phytol.">
        <title>Evolutionary transition to the ectomycorrhizal habit in the genomes of a hyperdiverse lineage of mushroom-forming fungi.</title>
        <authorList>
            <person name="Looney B."/>
            <person name="Miyauchi S."/>
            <person name="Morin E."/>
            <person name="Drula E."/>
            <person name="Courty P.E."/>
            <person name="Kohler A."/>
            <person name="Kuo A."/>
            <person name="LaButti K."/>
            <person name="Pangilinan J."/>
            <person name="Lipzen A."/>
            <person name="Riley R."/>
            <person name="Andreopoulos W."/>
            <person name="He G."/>
            <person name="Johnson J."/>
            <person name="Nolan M."/>
            <person name="Tritt A."/>
            <person name="Barry K.W."/>
            <person name="Grigoriev I.V."/>
            <person name="Nagy L.G."/>
            <person name="Hibbett D."/>
            <person name="Henrissat B."/>
            <person name="Matheny P.B."/>
            <person name="Labbe J."/>
            <person name="Martin F.M."/>
        </authorList>
    </citation>
    <scope>NUCLEOTIDE SEQUENCE</scope>
    <source>
        <strain evidence="1">HHB10654</strain>
    </source>
</reference>
<name>A0ACB8SKJ1_9AGAM</name>
<keyword evidence="2" id="KW-1185">Reference proteome</keyword>
<dbReference type="EMBL" id="MU277255">
    <property type="protein sequence ID" value="KAI0056945.1"/>
    <property type="molecule type" value="Genomic_DNA"/>
</dbReference>
<reference evidence="1" key="1">
    <citation type="submission" date="2021-03" db="EMBL/GenBank/DDBJ databases">
        <authorList>
            <consortium name="DOE Joint Genome Institute"/>
            <person name="Ahrendt S."/>
            <person name="Looney B.P."/>
            <person name="Miyauchi S."/>
            <person name="Morin E."/>
            <person name="Drula E."/>
            <person name="Courty P.E."/>
            <person name="Chicoki N."/>
            <person name="Fauchery L."/>
            <person name="Kohler A."/>
            <person name="Kuo A."/>
            <person name="Labutti K."/>
            <person name="Pangilinan J."/>
            <person name="Lipzen A."/>
            <person name="Riley R."/>
            <person name="Andreopoulos W."/>
            <person name="He G."/>
            <person name="Johnson J."/>
            <person name="Barry K.W."/>
            <person name="Grigoriev I.V."/>
            <person name="Nagy L."/>
            <person name="Hibbett D."/>
            <person name="Henrissat B."/>
            <person name="Matheny P.B."/>
            <person name="Labbe J."/>
            <person name="Martin F."/>
        </authorList>
    </citation>
    <scope>NUCLEOTIDE SEQUENCE</scope>
    <source>
        <strain evidence="1">HHB10654</strain>
    </source>
</reference>
<protein>
    <submittedName>
        <fullName evidence="1">Cytochrome P450</fullName>
    </submittedName>
</protein>